<name>A0A0N5CHE7_STREA</name>
<protein>
    <submittedName>
        <fullName evidence="2">Uncharacterized protein</fullName>
    </submittedName>
</protein>
<proteinExistence type="predicted"/>
<dbReference type="Proteomes" id="UP000046392">
    <property type="component" value="Unplaced"/>
</dbReference>
<dbReference type="AlphaFoldDB" id="A0A0N5CHE7"/>
<accession>A0A0N5CHE7</accession>
<reference evidence="2" key="1">
    <citation type="submission" date="2017-02" db="UniProtKB">
        <authorList>
            <consortium name="WormBaseParasite"/>
        </authorList>
    </citation>
    <scope>IDENTIFICATION</scope>
</reference>
<organism evidence="1 2">
    <name type="scientific">Strongyloides papillosus</name>
    <name type="common">Intestinal threadworm</name>
    <dbReference type="NCBI Taxonomy" id="174720"/>
    <lineage>
        <taxon>Eukaryota</taxon>
        <taxon>Metazoa</taxon>
        <taxon>Ecdysozoa</taxon>
        <taxon>Nematoda</taxon>
        <taxon>Chromadorea</taxon>
        <taxon>Rhabditida</taxon>
        <taxon>Tylenchina</taxon>
        <taxon>Panagrolaimomorpha</taxon>
        <taxon>Strongyloidoidea</taxon>
        <taxon>Strongyloididae</taxon>
        <taxon>Strongyloides</taxon>
    </lineage>
</organism>
<dbReference type="WBParaSite" id="SPAL_0001726400.1">
    <property type="protein sequence ID" value="SPAL_0001726400.1"/>
    <property type="gene ID" value="SPAL_0001726400"/>
</dbReference>
<keyword evidence="1" id="KW-1185">Reference proteome</keyword>
<evidence type="ECO:0000313" key="1">
    <source>
        <dbReference type="Proteomes" id="UP000046392"/>
    </source>
</evidence>
<sequence>MDMEVDGEDFHWRKRFEKCIANPDSRGEISELVVDLEKLALDMAKKKITMDPHIFIQWVIDLG</sequence>
<evidence type="ECO:0000313" key="2">
    <source>
        <dbReference type="WBParaSite" id="SPAL_0001726400.1"/>
    </source>
</evidence>